<dbReference type="EMBL" id="CP159578">
    <property type="protein sequence ID" value="XCJ78023.1"/>
    <property type="molecule type" value="Genomic_DNA"/>
</dbReference>
<dbReference type="RefSeq" id="WP_353979045.1">
    <property type="nucleotide sequence ID" value="NZ_CP159578.1"/>
</dbReference>
<sequence>MMNAVETIRNAEHFVAQWYLDQYPDVAASGMDAAVHYCKYGWALGRDPGPDFSTSDYVSKHQDCLDKKINPLLHFMLGSAIASTIMDKASCSSSLDNSASRLYRIEVQLNETQELLEYYYSKWQDLEIEKVYGRK</sequence>
<dbReference type="AlphaFoldDB" id="A0AB74U8G7"/>
<name>A0AB74U8G7_9GAMM</name>
<proteinExistence type="predicted"/>
<gene>
    <name evidence="1" type="ORF">ABV408_11260</name>
</gene>
<protein>
    <submittedName>
        <fullName evidence="1">Uncharacterized protein</fullName>
    </submittedName>
</protein>
<reference evidence="1" key="1">
    <citation type="submission" date="2024-06" db="EMBL/GenBank/DDBJ databases">
        <title>Complete genome of Salinicola endophyticus HNIBRBA4755.</title>
        <authorList>
            <person name="Shin S.Y."/>
            <person name="Kang H."/>
            <person name="Song J."/>
        </authorList>
    </citation>
    <scope>NUCLEOTIDE SEQUENCE</scope>
    <source>
        <strain evidence="1">HNIBRBA4755</strain>
    </source>
</reference>
<accession>A0AB74U8G7</accession>
<evidence type="ECO:0000313" key="1">
    <source>
        <dbReference type="EMBL" id="XCJ78023.1"/>
    </source>
</evidence>
<organism evidence="1">
    <name type="scientific">Salinicola endophyticus</name>
    <dbReference type="NCBI Taxonomy" id="1949083"/>
    <lineage>
        <taxon>Bacteria</taxon>
        <taxon>Pseudomonadati</taxon>
        <taxon>Pseudomonadota</taxon>
        <taxon>Gammaproteobacteria</taxon>
        <taxon>Oceanospirillales</taxon>
        <taxon>Halomonadaceae</taxon>
        <taxon>Salinicola</taxon>
    </lineage>
</organism>